<reference evidence="2 3" key="1">
    <citation type="submission" date="2020-07" db="EMBL/GenBank/DDBJ databases">
        <title>Complete genome and description of Selenomonas timonensis sp. nov., a new bacterium isolated from a gingivitis subject.</title>
        <authorList>
            <person name="Antezack A."/>
        </authorList>
    </citation>
    <scope>NUCLEOTIDE SEQUENCE [LARGE SCALE GENOMIC DNA]</scope>
    <source>
        <strain evidence="2 3">Marseille-Q3039</strain>
    </source>
</reference>
<keyword evidence="1" id="KW-1133">Transmembrane helix</keyword>
<evidence type="ECO:0000313" key="2">
    <source>
        <dbReference type="EMBL" id="QNH54635.1"/>
    </source>
</evidence>
<proteinExistence type="predicted"/>
<dbReference type="Proteomes" id="UP000515480">
    <property type="component" value="Chromosome"/>
</dbReference>
<dbReference type="EMBL" id="CP060204">
    <property type="protein sequence ID" value="QNH54635.1"/>
    <property type="molecule type" value="Genomic_DNA"/>
</dbReference>
<dbReference type="RefSeq" id="WP_185980585.1">
    <property type="nucleotide sequence ID" value="NZ_CP060204.1"/>
</dbReference>
<evidence type="ECO:0000313" key="3">
    <source>
        <dbReference type="Proteomes" id="UP000515480"/>
    </source>
</evidence>
<dbReference type="KEGG" id="stim:H1B31_01315"/>
<feature type="transmembrane region" description="Helical" evidence="1">
    <location>
        <begin position="5"/>
        <end position="24"/>
    </location>
</feature>
<name>A0A7G7VKJ2_9FIRM</name>
<accession>A0A7G7VKJ2</accession>
<organism evidence="2 3">
    <name type="scientific">Selenomonas timonae</name>
    <dbReference type="NCBI Taxonomy" id="2754044"/>
    <lineage>
        <taxon>Bacteria</taxon>
        <taxon>Bacillati</taxon>
        <taxon>Bacillota</taxon>
        <taxon>Negativicutes</taxon>
        <taxon>Selenomonadales</taxon>
        <taxon>Selenomonadaceae</taxon>
        <taxon>Selenomonas</taxon>
    </lineage>
</organism>
<keyword evidence="1" id="KW-0472">Membrane</keyword>
<dbReference type="AlphaFoldDB" id="A0A7G7VKJ2"/>
<feature type="transmembrane region" description="Helical" evidence="1">
    <location>
        <begin position="62"/>
        <end position="81"/>
    </location>
</feature>
<gene>
    <name evidence="2" type="ORF">H1B31_01315</name>
</gene>
<evidence type="ECO:0000256" key="1">
    <source>
        <dbReference type="SAM" id="Phobius"/>
    </source>
</evidence>
<keyword evidence="1" id="KW-0812">Transmembrane</keyword>
<sequence length="91" mass="9989">MKKKWIVVLTGILFFGIGYLMLTISPDPMEENLELARQAANPQEAAAAISANNKKDVFSSTAAYFLVGLGFAMTGYGIFMSEKKETSEDKM</sequence>
<keyword evidence="3" id="KW-1185">Reference proteome</keyword>
<protein>
    <submittedName>
        <fullName evidence="2">Uncharacterized protein</fullName>
    </submittedName>
</protein>